<proteinExistence type="predicted"/>
<protein>
    <submittedName>
        <fullName evidence="2">Uncharacterized protein</fullName>
    </submittedName>
</protein>
<dbReference type="STRING" id="1385369.N825_03110"/>
<dbReference type="OrthoDB" id="7354605at2"/>
<comment type="caution">
    <text evidence="2">The sequence shown here is derived from an EMBL/GenBank/DDBJ whole genome shotgun (WGS) entry which is preliminary data.</text>
</comment>
<dbReference type="RefSeq" id="WP_037452704.1">
    <property type="nucleotide sequence ID" value="NZ_AVFL01000009.1"/>
</dbReference>
<accession>W9H5T3</accession>
<name>W9H5T3_9PROT</name>
<feature type="region of interest" description="Disordered" evidence="1">
    <location>
        <begin position="1"/>
        <end position="24"/>
    </location>
</feature>
<evidence type="ECO:0000256" key="1">
    <source>
        <dbReference type="SAM" id="MobiDB-lite"/>
    </source>
</evidence>
<reference evidence="2 3" key="1">
    <citation type="submission" date="2013-08" db="EMBL/GenBank/DDBJ databases">
        <title>The genome sequence of Skermanella stibiiresistens.</title>
        <authorList>
            <person name="Zhu W."/>
            <person name="Wang G."/>
        </authorList>
    </citation>
    <scope>NUCLEOTIDE SEQUENCE [LARGE SCALE GENOMIC DNA]</scope>
    <source>
        <strain evidence="2 3">SB22</strain>
    </source>
</reference>
<organism evidence="2 3">
    <name type="scientific">Skermanella stibiiresistens SB22</name>
    <dbReference type="NCBI Taxonomy" id="1385369"/>
    <lineage>
        <taxon>Bacteria</taxon>
        <taxon>Pseudomonadati</taxon>
        <taxon>Pseudomonadota</taxon>
        <taxon>Alphaproteobacteria</taxon>
        <taxon>Rhodospirillales</taxon>
        <taxon>Azospirillaceae</taxon>
        <taxon>Skermanella</taxon>
    </lineage>
</organism>
<evidence type="ECO:0000313" key="3">
    <source>
        <dbReference type="Proteomes" id="UP000019486"/>
    </source>
</evidence>
<dbReference type="Proteomes" id="UP000019486">
    <property type="component" value="Unassembled WGS sequence"/>
</dbReference>
<dbReference type="EMBL" id="AVFL01000009">
    <property type="protein sequence ID" value="EWY40126.1"/>
    <property type="molecule type" value="Genomic_DNA"/>
</dbReference>
<keyword evidence="3" id="KW-1185">Reference proteome</keyword>
<evidence type="ECO:0000313" key="2">
    <source>
        <dbReference type="EMBL" id="EWY40126.1"/>
    </source>
</evidence>
<sequence length="145" mass="16952">MARKSDSPGKSASTKSEGEARPSAAQVELARLIAERHEVTLPLGFEADGPWTRKFLDVFAYDPEVEEDVFRRVRNIVQYVREGRDMPEMARKVGLRPDQVEFMISVLRWSDYDMEEVVEEFDTDPEDAAWRDMERDFEARAYEYH</sequence>
<dbReference type="AlphaFoldDB" id="W9H5T3"/>
<gene>
    <name evidence="2" type="ORF">N825_03110</name>
</gene>